<sequence>MKLTLKQKAFCDEYLICGNASEAARKAGYSEKSAGFIAGENLKKPVIAEYIAKRQKEIEDARIADVAEVMRFLTSVMRGEVKDQFDLDAPLSERTNAAKEILKRNMDNRRMDIELTKLEAAYKDNTAEEVHDNFMDALNATACEVWTDDE</sequence>
<proteinExistence type="predicted"/>
<evidence type="ECO:0000256" key="1">
    <source>
        <dbReference type="ARBA" id="ARBA00022612"/>
    </source>
</evidence>
<comment type="caution">
    <text evidence="3">The sequence shown here is derived from an EMBL/GenBank/DDBJ whole genome shotgun (WGS) entry which is preliminary data.</text>
</comment>
<reference evidence="3 4" key="1">
    <citation type="submission" date="2018-08" db="EMBL/GenBank/DDBJ databases">
        <title>A genome reference for cultivated species of the human gut microbiota.</title>
        <authorList>
            <person name="Zou Y."/>
            <person name="Xue W."/>
            <person name="Luo G."/>
        </authorList>
    </citation>
    <scope>NUCLEOTIDE SEQUENCE [LARGE SCALE GENOMIC DNA]</scope>
    <source>
        <strain evidence="3 4">AM23-3</strain>
    </source>
</reference>
<dbReference type="InterPro" id="IPR005335">
    <property type="entry name" value="Terminase_ssu"/>
</dbReference>
<dbReference type="Gene3D" id="6.10.140.2160">
    <property type="match status" value="1"/>
</dbReference>
<name>A0A414QMP8_9FIRM</name>
<evidence type="ECO:0000313" key="4">
    <source>
        <dbReference type="Proteomes" id="UP000284579"/>
    </source>
</evidence>
<dbReference type="InterPro" id="IPR038713">
    <property type="entry name" value="Terminase_Gp1_N_sf"/>
</dbReference>
<dbReference type="PANTHER" id="PTHR41328:SF2">
    <property type="entry name" value="TERMINASE SMALL SUBUNIT"/>
    <property type="match status" value="1"/>
</dbReference>
<dbReference type="EMBL" id="QRHO01000018">
    <property type="protein sequence ID" value="RHF82066.1"/>
    <property type="molecule type" value="Genomic_DNA"/>
</dbReference>
<dbReference type="GO" id="GO:0051276">
    <property type="term" value="P:chromosome organization"/>
    <property type="evidence" value="ECO:0007669"/>
    <property type="project" value="InterPro"/>
</dbReference>
<gene>
    <name evidence="3" type="ORF">DW656_12205</name>
</gene>
<accession>A0A414QMP8</accession>
<organism evidence="3 4">
    <name type="scientific">Coprococcus comes</name>
    <dbReference type="NCBI Taxonomy" id="410072"/>
    <lineage>
        <taxon>Bacteria</taxon>
        <taxon>Bacillati</taxon>
        <taxon>Bacillota</taxon>
        <taxon>Clostridia</taxon>
        <taxon>Lachnospirales</taxon>
        <taxon>Lachnospiraceae</taxon>
        <taxon>Coprococcus</taxon>
    </lineage>
</organism>
<dbReference type="Gene3D" id="1.10.10.1400">
    <property type="entry name" value="Terminase, small subunit, N-terminal DNA-binding domain, HTH motif"/>
    <property type="match status" value="1"/>
</dbReference>
<dbReference type="Pfam" id="PF03592">
    <property type="entry name" value="Terminase_2"/>
    <property type="match status" value="1"/>
</dbReference>
<dbReference type="AlphaFoldDB" id="A0A414QMP8"/>
<evidence type="ECO:0000256" key="2">
    <source>
        <dbReference type="ARBA" id="ARBA00023219"/>
    </source>
</evidence>
<evidence type="ECO:0000313" key="3">
    <source>
        <dbReference type="EMBL" id="RHF82066.1"/>
    </source>
</evidence>
<dbReference type="Proteomes" id="UP000284579">
    <property type="component" value="Unassembled WGS sequence"/>
</dbReference>
<keyword evidence="2" id="KW-0231">Viral genome packaging</keyword>
<dbReference type="PANTHER" id="PTHR41328">
    <property type="entry name" value="TERMINASE SMALL SUBUNIT-RELATED"/>
    <property type="match status" value="1"/>
</dbReference>
<keyword evidence="1" id="KW-1188">Viral release from host cell</keyword>
<dbReference type="InterPro" id="IPR052404">
    <property type="entry name" value="SPP1-like_terminase"/>
</dbReference>
<protein>
    <submittedName>
        <fullName evidence="3">Terminase small subunit</fullName>
    </submittedName>
</protein>